<dbReference type="SUPFAM" id="SSF56925">
    <property type="entry name" value="OMPA-like"/>
    <property type="match status" value="1"/>
</dbReference>
<dbReference type="InterPro" id="IPR011250">
    <property type="entry name" value="OMP/PagP_B-barrel"/>
</dbReference>
<dbReference type="EMBL" id="MFKF01000020">
    <property type="protein sequence ID" value="OGG56966.1"/>
    <property type="molecule type" value="Genomic_DNA"/>
</dbReference>
<dbReference type="Proteomes" id="UP000178606">
    <property type="component" value="Unassembled WGS sequence"/>
</dbReference>
<dbReference type="AlphaFoldDB" id="A0A1F6D6C9"/>
<dbReference type="Gene3D" id="2.40.160.20">
    <property type="match status" value="1"/>
</dbReference>
<organism evidence="1 2">
    <name type="scientific">Handelsmanbacteria sp. (strain RIFCSPLOWO2_12_FULL_64_10)</name>
    <dbReference type="NCBI Taxonomy" id="1817868"/>
    <lineage>
        <taxon>Bacteria</taxon>
        <taxon>Candidatus Handelsmaniibacteriota</taxon>
    </lineage>
</organism>
<reference evidence="1 2" key="1">
    <citation type="journal article" date="2016" name="Nat. Commun.">
        <title>Thousands of microbial genomes shed light on interconnected biogeochemical processes in an aquifer system.</title>
        <authorList>
            <person name="Anantharaman K."/>
            <person name="Brown C.T."/>
            <person name="Hug L.A."/>
            <person name="Sharon I."/>
            <person name="Castelle C.J."/>
            <person name="Probst A.J."/>
            <person name="Thomas B.C."/>
            <person name="Singh A."/>
            <person name="Wilkins M.J."/>
            <person name="Karaoz U."/>
            <person name="Brodie E.L."/>
            <person name="Williams K.H."/>
            <person name="Hubbard S.S."/>
            <person name="Banfield J.F."/>
        </authorList>
    </citation>
    <scope>NUCLEOTIDE SEQUENCE [LARGE SCALE GENOMIC DNA]</scope>
    <source>
        <strain evidence="2">RIFCSPLOWO2_12_FULL_64_10</strain>
    </source>
</reference>
<evidence type="ECO:0000313" key="2">
    <source>
        <dbReference type="Proteomes" id="UP000178606"/>
    </source>
</evidence>
<sequence>MWAGVGQAQETKGYIEEVKGRWGVGGFLGYNRPMFKLGDRFKGDANKFGLNINYVPSPKANIEVEYHRAKFQHGALETRTFFWGPTKQNYKSPNASYTMKFNSILMNGLIYLRKGRTMLAHSFSPYIAVGAGFYDYNAVSTNVLYPSQTEKEAALAGGGKDAQGKQLPAVVMTPSQDTQTALSANLGFGMEAFITNSVALDVRARYNFVIGELRPFEDWKLQKVFPLQLFDLSTGLKFYFWQ</sequence>
<name>A0A1F6D6C9_HANXR</name>
<accession>A0A1F6D6C9</accession>
<evidence type="ECO:0000313" key="1">
    <source>
        <dbReference type="EMBL" id="OGG56966.1"/>
    </source>
</evidence>
<comment type="caution">
    <text evidence="1">The sequence shown here is derived from an EMBL/GenBank/DDBJ whole genome shotgun (WGS) entry which is preliminary data.</text>
</comment>
<gene>
    <name evidence="1" type="ORF">A3F84_21270</name>
</gene>
<protein>
    <submittedName>
        <fullName evidence="1">Uncharacterized protein</fullName>
    </submittedName>
</protein>
<proteinExistence type="predicted"/>